<dbReference type="Gene3D" id="1.10.260.40">
    <property type="entry name" value="lambda repressor-like DNA-binding domains"/>
    <property type="match status" value="1"/>
</dbReference>
<dbReference type="GO" id="GO:0051259">
    <property type="term" value="P:protein complex oligomerization"/>
    <property type="evidence" value="ECO:0007669"/>
    <property type="project" value="InterPro"/>
</dbReference>
<reference evidence="3 4" key="1">
    <citation type="submission" date="2018-01" db="EMBL/GenBank/DDBJ databases">
        <title>Whole genome sequencing of Histamine producing bacteria.</title>
        <authorList>
            <person name="Butler K."/>
        </authorList>
    </citation>
    <scope>NUCLEOTIDE SEQUENCE [LARGE SCALE GENOMIC DNA]</scope>
    <source>
        <strain evidence="3 4">FS-7.2</strain>
    </source>
</reference>
<dbReference type="InterPro" id="IPR010982">
    <property type="entry name" value="Lambda_DNA-bd_dom_sf"/>
</dbReference>
<evidence type="ECO:0000259" key="2">
    <source>
        <dbReference type="Pfam" id="PF16452"/>
    </source>
</evidence>
<name>A0A2T3KJ87_9GAMM</name>
<feature type="domain" description="Bacteriophage CI repressor C-terminal" evidence="2">
    <location>
        <begin position="93"/>
        <end position="190"/>
    </location>
</feature>
<comment type="caution">
    <text evidence="3">The sequence shown here is derived from an EMBL/GenBank/DDBJ whole genome shotgun (WGS) entry which is preliminary data.</text>
</comment>
<dbReference type="InterPro" id="IPR010744">
    <property type="entry name" value="Phage_CI_N"/>
</dbReference>
<proteinExistence type="predicted"/>
<evidence type="ECO:0000313" key="4">
    <source>
        <dbReference type="Proteomes" id="UP000241426"/>
    </source>
</evidence>
<dbReference type="Pfam" id="PF16452">
    <property type="entry name" value="Phage_CI_C"/>
    <property type="match status" value="1"/>
</dbReference>
<dbReference type="InterPro" id="IPR032499">
    <property type="entry name" value="Phage_CI_C"/>
</dbReference>
<dbReference type="GO" id="GO:0045892">
    <property type="term" value="P:negative regulation of DNA-templated transcription"/>
    <property type="evidence" value="ECO:0007669"/>
    <property type="project" value="InterPro"/>
</dbReference>
<dbReference type="Pfam" id="PF07022">
    <property type="entry name" value="Phage_CI_repr"/>
    <property type="match status" value="1"/>
</dbReference>
<accession>A0A2T3KJ87</accession>
<evidence type="ECO:0000259" key="1">
    <source>
        <dbReference type="Pfam" id="PF07022"/>
    </source>
</evidence>
<sequence length="197" mass="21788">MQTKIPPFSYKGGRDITEKLKQLTNVSEFQDLADVFEVPKSTISTWHTRNMTPYEVIVRVCIATGCSLKWLALDEGEAFEQANDSSIKRLSIEKISNGCLETKGHISLDLITLEKYGLEGSTTTVVEQDGNLHFVNTLETNPASGRYLIDIDGSISINHLQRLPGKKLAMSFGDSSIEVAQEDIKVIGRIAVAIDKE</sequence>
<evidence type="ECO:0000313" key="3">
    <source>
        <dbReference type="EMBL" id="PSU99320.1"/>
    </source>
</evidence>
<dbReference type="EMBL" id="PYNF01000006">
    <property type="protein sequence ID" value="PSU99320.1"/>
    <property type="molecule type" value="Genomic_DNA"/>
</dbReference>
<protein>
    <submittedName>
        <fullName evidence="3">Transcriptional regulator</fullName>
    </submittedName>
</protein>
<feature type="domain" description="Bacteriophage CI repressor N-terminal" evidence="1">
    <location>
        <begin position="15"/>
        <end position="79"/>
    </location>
</feature>
<gene>
    <name evidence="3" type="ORF">C9J27_10190</name>
</gene>
<dbReference type="GO" id="GO:0003677">
    <property type="term" value="F:DNA binding"/>
    <property type="evidence" value="ECO:0007669"/>
    <property type="project" value="InterPro"/>
</dbReference>
<dbReference type="AlphaFoldDB" id="A0A2T3KJ87"/>
<dbReference type="Proteomes" id="UP000241426">
    <property type="component" value="Unassembled WGS sequence"/>
</dbReference>
<dbReference type="Gene3D" id="2.10.109.10">
    <property type="entry name" value="Umud Fragment, subunit A"/>
    <property type="match status" value="1"/>
</dbReference>
<organism evidence="3 4">
    <name type="scientific">Photobacterium kishitanii</name>
    <dbReference type="NCBI Taxonomy" id="318456"/>
    <lineage>
        <taxon>Bacteria</taxon>
        <taxon>Pseudomonadati</taxon>
        <taxon>Pseudomonadota</taxon>
        <taxon>Gammaproteobacteria</taxon>
        <taxon>Vibrionales</taxon>
        <taxon>Vibrionaceae</taxon>
        <taxon>Photobacterium</taxon>
    </lineage>
</organism>
<dbReference type="RefSeq" id="WP_107289633.1">
    <property type="nucleotide sequence ID" value="NZ_PYNF01000006.1"/>
</dbReference>